<feature type="region of interest" description="Disordered" evidence="16">
    <location>
        <begin position="262"/>
        <end position="319"/>
    </location>
</feature>
<evidence type="ECO:0000256" key="6">
    <source>
        <dbReference type="ARBA" id="ARBA00022679"/>
    </source>
</evidence>
<evidence type="ECO:0000256" key="8">
    <source>
        <dbReference type="ARBA" id="ARBA00022763"/>
    </source>
</evidence>
<dbReference type="OMA" id="WPGDKFV"/>
<dbReference type="GO" id="GO:0004842">
    <property type="term" value="F:ubiquitin-protein transferase activity"/>
    <property type="evidence" value="ECO:0000318"/>
    <property type="project" value="GO_Central"/>
</dbReference>
<dbReference type="Gene3D" id="3.90.1150.220">
    <property type="match status" value="1"/>
</dbReference>
<dbReference type="Pfam" id="PF07574">
    <property type="entry name" value="SMC_Nse1"/>
    <property type="match status" value="1"/>
</dbReference>
<evidence type="ECO:0000313" key="18">
    <source>
        <dbReference type="EMBL" id="KCW50999.1"/>
    </source>
</evidence>
<dbReference type="InterPro" id="IPR036388">
    <property type="entry name" value="WH-like_DNA-bd_sf"/>
</dbReference>
<comment type="similarity">
    <text evidence="3 15">Belongs to the NSE1 family.</text>
</comment>
<dbReference type="GO" id="GO:0000724">
    <property type="term" value="P:double-strand break repair via homologous recombination"/>
    <property type="evidence" value="ECO:0000318"/>
    <property type="project" value="GO_Central"/>
</dbReference>
<keyword evidence="8 15" id="KW-0227">DNA damage</keyword>
<keyword evidence="11 15" id="KW-0862">Zinc</keyword>
<keyword evidence="9 15" id="KW-0863">Zinc-finger</keyword>
<accession>A0A059ABA4</accession>
<dbReference type="InterPro" id="IPR011513">
    <property type="entry name" value="Nse1"/>
</dbReference>
<keyword evidence="14 15" id="KW-0539">Nucleus</keyword>
<dbReference type="eggNOG" id="KOG4718">
    <property type="taxonomic scope" value="Eukaryota"/>
</dbReference>
<proteinExistence type="inferred from homology"/>
<keyword evidence="6 15" id="KW-0808">Transferase</keyword>
<dbReference type="Gene3D" id="1.10.10.10">
    <property type="entry name" value="Winged helix-like DNA-binding domain superfamily/Winged helix DNA-binding domain"/>
    <property type="match status" value="1"/>
</dbReference>
<evidence type="ECO:0000256" key="5">
    <source>
        <dbReference type="ARBA" id="ARBA00019422"/>
    </source>
</evidence>
<evidence type="ECO:0000256" key="10">
    <source>
        <dbReference type="ARBA" id="ARBA00022786"/>
    </source>
</evidence>
<dbReference type="GO" id="GO:0008270">
    <property type="term" value="F:zinc ion binding"/>
    <property type="evidence" value="ECO:0007669"/>
    <property type="project" value="UniProtKB-KW"/>
</dbReference>
<feature type="compositionally biased region" description="Polar residues" evidence="16">
    <location>
        <begin position="286"/>
        <end position="301"/>
    </location>
</feature>
<comment type="catalytic activity">
    <reaction evidence="1 15">
        <text>S-ubiquitinyl-[E2 ubiquitin-conjugating enzyme]-L-cysteine + [acceptor protein]-L-lysine = [E2 ubiquitin-conjugating enzyme]-L-cysteine + N(6)-ubiquitinyl-[acceptor protein]-L-lysine.</text>
        <dbReference type="EC" id="2.3.2.27"/>
    </reaction>
</comment>
<dbReference type="FunCoup" id="A0A059ABA4">
    <property type="interactions" value="321"/>
</dbReference>
<dbReference type="PANTHER" id="PTHR20973:SF0">
    <property type="entry name" value="NON-STRUCTURAL MAINTENANCE OF CHROMOSOMES ELEMENT 1 HOMOLOG"/>
    <property type="match status" value="1"/>
</dbReference>
<evidence type="ECO:0000256" key="14">
    <source>
        <dbReference type="ARBA" id="ARBA00023242"/>
    </source>
</evidence>
<evidence type="ECO:0000256" key="11">
    <source>
        <dbReference type="ARBA" id="ARBA00022833"/>
    </source>
</evidence>
<dbReference type="Gramene" id="KCW50999">
    <property type="protein sequence ID" value="KCW50999"/>
    <property type="gene ID" value="EUGRSUZ_J00626"/>
</dbReference>
<dbReference type="GO" id="GO:0030915">
    <property type="term" value="C:Smc5-Smc6 complex"/>
    <property type="evidence" value="ECO:0000318"/>
    <property type="project" value="GO_Central"/>
</dbReference>
<dbReference type="InterPro" id="IPR014857">
    <property type="entry name" value="Nse1_RING_C4HC3-type"/>
</dbReference>
<keyword evidence="10 15" id="KW-0833">Ubl conjugation pathway</keyword>
<gene>
    <name evidence="18" type="ORF">EUGRSUZ_J00626</name>
</gene>
<evidence type="ECO:0000259" key="17">
    <source>
        <dbReference type="Pfam" id="PF08746"/>
    </source>
</evidence>
<dbReference type="InParanoid" id="A0A059ABA4"/>
<evidence type="ECO:0000256" key="7">
    <source>
        <dbReference type="ARBA" id="ARBA00022723"/>
    </source>
</evidence>
<organism evidence="18">
    <name type="scientific">Eucalyptus grandis</name>
    <name type="common">Flooded gum</name>
    <dbReference type="NCBI Taxonomy" id="71139"/>
    <lineage>
        <taxon>Eukaryota</taxon>
        <taxon>Viridiplantae</taxon>
        <taxon>Streptophyta</taxon>
        <taxon>Embryophyta</taxon>
        <taxon>Tracheophyta</taxon>
        <taxon>Spermatophyta</taxon>
        <taxon>Magnoliopsida</taxon>
        <taxon>eudicotyledons</taxon>
        <taxon>Gunneridae</taxon>
        <taxon>Pentapetalae</taxon>
        <taxon>rosids</taxon>
        <taxon>malvids</taxon>
        <taxon>Myrtales</taxon>
        <taxon>Myrtaceae</taxon>
        <taxon>Myrtoideae</taxon>
        <taxon>Eucalypteae</taxon>
        <taxon>Eucalyptus</taxon>
    </lineage>
</organism>
<evidence type="ECO:0000256" key="2">
    <source>
        <dbReference type="ARBA" id="ARBA00004123"/>
    </source>
</evidence>
<evidence type="ECO:0000256" key="3">
    <source>
        <dbReference type="ARBA" id="ARBA00010258"/>
    </source>
</evidence>
<comment type="subunit">
    <text evidence="15">Component of the Smc5-Smc6 complex.</text>
</comment>
<comment type="subcellular location">
    <subcellularLocation>
        <location evidence="2 15">Nucleus</location>
    </subcellularLocation>
</comment>
<name>A0A059ABA4_EUCGR</name>
<dbReference type="GO" id="GO:0005634">
    <property type="term" value="C:nucleus"/>
    <property type="evidence" value="ECO:0000318"/>
    <property type="project" value="GO_Central"/>
</dbReference>
<evidence type="ECO:0000256" key="1">
    <source>
        <dbReference type="ARBA" id="ARBA00000900"/>
    </source>
</evidence>
<dbReference type="Gene3D" id="3.30.40.10">
    <property type="entry name" value="Zinc/RING finger domain, C3HC4 (zinc finger)"/>
    <property type="match status" value="1"/>
</dbReference>
<dbReference type="Pfam" id="PF08746">
    <property type="entry name" value="zf-RING-like"/>
    <property type="match status" value="1"/>
</dbReference>
<dbReference type="KEGG" id="egr:104421405"/>
<keyword evidence="12 15" id="KW-0233">DNA recombination</keyword>
<dbReference type="PANTHER" id="PTHR20973">
    <property type="entry name" value="NON-SMC ELEMENT 1-RELATED"/>
    <property type="match status" value="1"/>
</dbReference>
<dbReference type="EMBL" id="KK198762">
    <property type="protein sequence ID" value="KCW50999.1"/>
    <property type="molecule type" value="Genomic_DNA"/>
</dbReference>
<evidence type="ECO:0000256" key="13">
    <source>
        <dbReference type="ARBA" id="ARBA00023204"/>
    </source>
</evidence>
<dbReference type="EC" id="2.3.2.27" evidence="4 15"/>
<dbReference type="InterPro" id="IPR013083">
    <property type="entry name" value="Znf_RING/FYVE/PHD"/>
</dbReference>
<evidence type="ECO:0000256" key="16">
    <source>
        <dbReference type="SAM" id="MobiDB-lite"/>
    </source>
</evidence>
<sequence>MPELTDRHKVLIQALISRGPLSEKDFHAVFNGVAGKHPADHQQLFNNYLLKINKELSHVQCELRGCRDQNDGRVFYGFVNNVADDQSELGTKYSVPQIAFYKCIVEAIVQDATAQGCISDIDALNIRLENQMLNGAVPQSQDNSLSVPPAFRNFSISQKEKTLEQLVRDKWLFSDSDGKIGLGLRSFLDLRSWFRSNDIPSCEVCNEAAIKAELCPNDDCNIRIHQYCLKKRFSQKKAERVCPSCGQQWRCVLPKAEEIEEEDAQDVQIQSQPVPRPKRKKLRSGAATNADTLLPTSSQDAPNGPDFRRTTRSSARLRS</sequence>
<keyword evidence="13 15" id="KW-0234">DNA repair</keyword>
<dbReference type="AlphaFoldDB" id="A0A059ABA4"/>
<evidence type="ECO:0000256" key="9">
    <source>
        <dbReference type="ARBA" id="ARBA00022771"/>
    </source>
</evidence>
<dbReference type="OrthoDB" id="185455at2759"/>
<keyword evidence="7 15" id="KW-0479">Metal-binding</keyword>
<evidence type="ECO:0000256" key="4">
    <source>
        <dbReference type="ARBA" id="ARBA00012483"/>
    </source>
</evidence>
<evidence type="ECO:0000256" key="12">
    <source>
        <dbReference type="ARBA" id="ARBA00023172"/>
    </source>
</evidence>
<evidence type="ECO:0000256" key="15">
    <source>
        <dbReference type="RuleBase" id="RU368018"/>
    </source>
</evidence>
<protein>
    <recommendedName>
        <fullName evidence="5 15">Non-structural maintenance of chromosomes element 1 homolog</fullName>
        <ecNumber evidence="4 15">2.3.2.27</ecNumber>
    </recommendedName>
</protein>
<dbReference type="CDD" id="cd16493">
    <property type="entry name" value="RING-CH-C4HC3_NSE1"/>
    <property type="match status" value="1"/>
</dbReference>
<dbReference type="GO" id="GO:0061630">
    <property type="term" value="F:ubiquitin protein ligase activity"/>
    <property type="evidence" value="ECO:0007669"/>
    <property type="project" value="UniProtKB-EC"/>
</dbReference>
<reference evidence="18" key="1">
    <citation type="submission" date="2013-07" db="EMBL/GenBank/DDBJ databases">
        <title>The genome of Eucalyptus grandis.</title>
        <authorList>
            <person name="Schmutz J."/>
            <person name="Hayes R."/>
            <person name="Myburg A."/>
            <person name="Tuskan G."/>
            <person name="Grattapaglia D."/>
            <person name="Rokhsar D.S."/>
        </authorList>
    </citation>
    <scope>NUCLEOTIDE SEQUENCE</scope>
    <source>
        <tissue evidence="18">Leaf extractions</tissue>
    </source>
</reference>
<feature type="domain" description="Non-structural maintenance of chromosomes element 1 RING C4HC3-type" evidence="17">
    <location>
        <begin position="202"/>
        <end position="245"/>
    </location>
</feature>
<dbReference type="STRING" id="71139.A0A059ABA4"/>